<protein>
    <recommendedName>
        <fullName evidence="1">HEPN domain-containing protein</fullName>
    </recommendedName>
</protein>
<dbReference type="PROSITE" id="PS50910">
    <property type="entry name" value="HEPN"/>
    <property type="match status" value="1"/>
</dbReference>
<name>A0A484HGK4_9BACT</name>
<dbReference type="SUPFAM" id="SSF81593">
    <property type="entry name" value="Nucleotidyltransferase substrate binding subunit/domain"/>
    <property type="match status" value="1"/>
</dbReference>
<dbReference type="InterPro" id="IPR007842">
    <property type="entry name" value="HEPN_dom"/>
</dbReference>
<evidence type="ECO:0000313" key="2">
    <source>
        <dbReference type="EMBL" id="VEN73619.1"/>
    </source>
</evidence>
<sequence length="126" mass="14655">MINIDKHISFWRKGAEEDWDVANQLVKSGKIRHGLFFLHLTLEKILKAHICADSQDIAPKTHNLVRLGEWSKLSLDPEQIDFLAEMNPFNIEGRYPEVWGAPPSREEARHLIKQAGELFEWLKNQL</sequence>
<dbReference type="Pfam" id="PF05168">
    <property type="entry name" value="HEPN"/>
    <property type="match status" value="1"/>
</dbReference>
<proteinExistence type="predicted"/>
<dbReference type="SMART" id="SM00748">
    <property type="entry name" value="HEPN"/>
    <property type="match status" value="1"/>
</dbReference>
<dbReference type="Gene3D" id="1.20.120.330">
    <property type="entry name" value="Nucleotidyltransferases domain 2"/>
    <property type="match status" value="1"/>
</dbReference>
<feature type="domain" description="HEPN" evidence="1">
    <location>
        <begin position="12"/>
        <end position="118"/>
    </location>
</feature>
<reference evidence="2" key="1">
    <citation type="submission" date="2019-01" db="EMBL/GenBank/DDBJ databases">
        <authorList>
            <consortium name="Genoscope - CEA"/>
            <person name="William W."/>
        </authorList>
    </citation>
    <scope>NUCLEOTIDE SEQUENCE</scope>
    <source>
        <strain evidence="2">CR-1</strain>
    </source>
</reference>
<evidence type="ECO:0000259" key="1">
    <source>
        <dbReference type="PROSITE" id="PS50910"/>
    </source>
</evidence>
<organism evidence="2">
    <name type="scientific">uncultured Desulfobacteraceae bacterium</name>
    <dbReference type="NCBI Taxonomy" id="218296"/>
    <lineage>
        <taxon>Bacteria</taxon>
        <taxon>Pseudomonadati</taxon>
        <taxon>Thermodesulfobacteriota</taxon>
        <taxon>Desulfobacteria</taxon>
        <taxon>Desulfobacterales</taxon>
        <taxon>Desulfobacteraceae</taxon>
        <taxon>environmental samples</taxon>
    </lineage>
</organism>
<gene>
    <name evidence="2" type="ORF">EPICR_20084</name>
</gene>
<accession>A0A484HGK4</accession>
<dbReference type="AlphaFoldDB" id="A0A484HGK4"/>
<dbReference type="EMBL" id="CAACVI010000012">
    <property type="protein sequence ID" value="VEN73619.1"/>
    <property type="molecule type" value="Genomic_DNA"/>
</dbReference>